<dbReference type="RefSeq" id="XP_075090392.1">
    <property type="nucleotide sequence ID" value="XM_075234291.1"/>
</dbReference>
<evidence type="ECO:0000313" key="2">
    <source>
        <dbReference type="RefSeq" id="XP_075090392.1"/>
    </source>
</evidence>
<sequence>MKTSSTWNKIKRDFIERICKVYFVCKVNPSRVFVDIRFFKVLAWEAETMLKLEYMTLTKIERWTTPKLSRSRTFISWWKNSDKCLRQHISHGEKCYHGSLYTYWCNTKCSSCTEYFICTNHM</sequence>
<reference evidence="1" key="1">
    <citation type="journal article" date="2014" name="Nat. Commun.">
        <title>The tobacco genome sequence and its comparison with those of tomato and potato.</title>
        <authorList>
            <person name="Sierro N."/>
            <person name="Battey J.N."/>
            <person name="Ouadi S."/>
            <person name="Bakaher N."/>
            <person name="Bovet L."/>
            <person name="Willig A."/>
            <person name="Goepfert S."/>
            <person name="Peitsch M.C."/>
            <person name="Ivanov N.V."/>
        </authorList>
    </citation>
    <scope>NUCLEOTIDE SEQUENCE [LARGE SCALE GENOMIC DNA]</scope>
</reference>
<keyword evidence="1" id="KW-1185">Reference proteome</keyword>
<proteinExistence type="predicted"/>
<name>A0AC58SZI9_TOBAC</name>
<organism evidence="1 2">
    <name type="scientific">Nicotiana tabacum</name>
    <name type="common">Common tobacco</name>
    <dbReference type="NCBI Taxonomy" id="4097"/>
    <lineage>
        <taxon>Eukaryota</taxon>
        <taxon>Viridiplantae</taxon>
        <taxon>Streptophyta</taxon>
        <taxon>Embryophyta</taxon>
        <taxon>Tracheophyta</taxon>
        <taxon>Spermatophyta</taxon>
        <taxon>Magnoliopsida</taxon>
        <taxon>eudicotyledons</taxon>
        <taxon>Gunneridae</taxon>
        <taxon>Pentapetalae</taxon>
        <taxon>asterids</taxon>
        <taxon>lamiids</taxon>
        <taxon>Solanales</taxon>
        <taxon>Solanaceae</taxon>
        <taxon>Nicotianoideae</taxon>
        <taxon>Nicotianeae</taxon>
        <taxon>Nicotiana</taxon>
    </lineage>
</organism>
<protein>
    <submittedName>
        <fullName evidence="2">Uncharacterized protein LOC142171546</fullName>
    </submittedName>
</protein>
<accession>A0AC58SZI9</accession>
<gene>
    <name evidence="2" type="primary">LOC142171546</name>
</gene>
<dbReference type="Proteomes" id="UP000790787">
    <property type="component" value="Chromosome 17"/>
</dbReference>
<reference evidence="2" key="2">
    <citation type="submission" date="2025-08" db="UniProtKB">
        <authorList>
            <consortium name="RefSeq"/>
        </authorList>
    </citation>
    <scope>IDENTIFICATION</scope>
    <source>
        <tissue evidence="2">Leaf</tissue>
    </source>
</reference>
<evidence type="ECO:0000313" key="1">
    <source>
        <dbReference type="Proteomes" id="UP000790787"/>
    </source>
</evidence>